<dbReference type="AlphaFoldDB" id="A0A482IVH4"/>
<protein>
    <submittedName>
        <fullName evidence="1">Uncharacterized protein</fullName>
    </submittedName>
</protein>
<accession>A0A482IVH4</accession>
<evidence type="ECO:0000313" key="1">
    <source>
        <dbReference type="EMBL" id="QBP11956.1"/>
    </source>
</evidence>
<reference evidence="1 2" key="1">
    <citation type="submission" date="2019-03" db="EMBL/GenBank/DDBJ databases">
        <title>Comparative insights into the high quality Complete genome sequence of highly metal resistant Cupriavidus metallidurans strain BS1 isolated from a gold-copper mine.</title>
        <authorList>
            <person name="Mazhar H.S."/>
            <person name="Rensing C."/>
        </authorList>
    </citation>
    <scope>NUCLEOTIDE SEQUENCE [LARGE SCALE GENOMIC DNA]</scope>
    <source>
        <strain evidence="1 2">BS1</strain>
    </source>
</reference>
<sequence>MFFIMETDYGSAKDDLVIRFIQNQGCDRPIWYRYAFAKRPLPACLLTPPASGSLSSCCYPFGRPPPRHPCCALRM</sequence>
<proteinExistence type="predicted"/>
<dbReference type="Proteomes" id="UP000253772">
    <property type="component" value="Chromosome c2"/>
</dbReference>
<organism evidence="1 2">
    <name type="scientific">Cupriavidus metallidurans</name>
    <dbReference type="NCBI Taxonomy" id="119219"/>
    <lineage>
        <taxon>Bacteria</taxon>
        <taxon>Pseudomonadati</taxon>
        <taxon>Pseudomonadota</taxon>
        <taxon>Betaproteobacteria</taxon>
        <taxon>Burkholderiales</taxon>
        <taxon>Burkholderiaceae</taxon>
        <taxon>Cupriavidus</taxon>
    </lineage>
</organism>
<dbReference type="EMBL" id="CP037901">
    <property type="protein sequence ID" value="QBP11956.1"/>
    <property type="molecule type" value="Genomic_DNA"/>
</dbReference>
<gene>
    <name evidence="1" type="ORF">DDF84_019395</name>
</gene>
<name>A0A482IVH4_9BURK</name>
<evidence type="ECO:0000313" key="2">
    <source>
        <dbReference type="Proteomes" id="UP000253772"/>
    </source>
</evidence>